<dbReference type="InterPro" id="IPR000241">
    <property type="entry name" value="RlmKL-like_Mtase"/>
</dbReference>
<sequence length="77" mass="8388">MPFGNRVGTHDANTELYAALIELLPSWMTPDGVALLYTMEHALLRTLIAQSAALELADTARAYAGGLMPSVFMLKHK</sequence>
<accession>A0A645DC63</accession>
<evidence type="ECO:0000259" key="1">
    <source>
        <dbReference type="Pfam" id="PF01170"/>
    </source>
</evidence>
<gene>
    <name evidence="2" type="ORF">SDC9_133879</name>
</gene>
<dbReference type="Pfam" id="PF01170">
    <property type="entry name" value="UPF0020"/>
    <property type="match status" value="1"/>
</dbReference>
<evidence type="ECO:0000313" key="2">
    <source>
        <dbReference type="EMBL" id="MPM86787.1"/>
    </source>
</evidence>
<dbReference type="InterPro" id="IPR029063">
    <property type="entry name" value="SAM-dependent_MTases_sf"/>
</dbReference>
<dbReference type="Gene3D" id="3.40.50.150">
    <property type="entry name" value="Vaccinia Virus protein VP39"/>
    <property type="match status" value="1"/>
</dbReference>
<protein>
    <recommendedName>
        <fullName evidence="1">Ribosomal RNA large subunit methyltransferase K/L-like methyltransferase domain-containing protein</fullName>
    </recommendedName>
</protein>
<reference evidence="2" key="1">
    <citation type="submission" date="2019-08" db="EMBL/GenBank/DDBJ databases">
        <authorList>
            <person name="Kucharzyk K."/>
            <person name="Murdoch R.W."/>
            <person name="Higgins S."/>
            <person name="Loffler F."/>
        </authorList>
    </citation>
    <scope>NUCLEOTIDE SEQUENCE</scope>
</reference>
<comment type="caution">
    <text evidence="2">The sequence shown here is derived from an EMBL/GenBank/DDBJ whole genome shotgun (WGS) entry which is preliminary data.</text>
</comment>
<dbReference type="EMBL" id="VSSQ01034743">
    <property type="protein sequence ID" value="MPM86787.1"/>
    <property type="molecule type" value="Genomic_DNA"/>
</dbReference>
<name>A0A645DC63_9ZZZZ</name>
<feature type="domain" description="Ribosomal RNA large subunit methyltransferase K/L-like methyltransferase" evidence="1">
    <location>
        <begin position="1"/>
        <end position="66"/>
    </location>
</feature>
<organism evidence="2">
    <name type="scientific">bioreactor metagenome</name>
    <dbReference type="NCBI Taxonomy" id="1076179"/>
    <lineage>
        <taxon>unclassified sequences</taxon>
        <taxon>metagenomes</taxon>
        <taxon>ecological metagenomes</taxon>
    </lineage>
</organism>
<proteinExistence type="predicted"/>
<dbReference type="AlphaFoldDB" id="A0A645DC63"/>